<keyword evidence="4 5" id="KW-0539">Nucleus</keyword>
<keyword evidence="2 5" id="KW-0158">Chromosome</keyword>
<evidence type="ECO:0000256" key="5">
    <source>
        <dbReference type="RuleBase" id="RU367107"/>
    </source>
</evidence>
<dbReference type="GO" id="GO:0010833">
    <property type="term" value="P:telomere maintenance via telomere lengthening"/>
    <property type="evidence" value="ECO:0007669"/>
    <property type="project" value="UniProtKB-UniRule"/>
</dbReference>
<dbReference type="Gene3D" id="1.10.10.60">
    <property type="entry name" value="Homeodomain-like"/>
    <property type="match status" value="1"/>
</dbReference>
<dbReference type="CDD" id="cd11655">
    <property type="entry name" value="rap1_myb-like"/>
    <property type="match status" value="1"/>
</dbReference>
<feature type="region of interest" description="Disordered" evidence="6">
    <location>
        <begin position="197"/>
        <end position="251"/>
    </location>
</feature>
<comment type="function">
    <text evidence="5">Involved in the regulation of telomere length, clustering and has a specific role in telomere position effect (TPE).</text>
</comment>
<comment type="similarity">
    <text evidence="1 5">Belongs to the RAP1 family.</text>
</comment>
<dbReference type="InterPro" id="IPR039595">
    <property type="entry name" value="TE2IP/Rap1"/>
</dbReference>
<dbReference type="GO" id="GO:0031848">
    <property type="term" value="P:protection from non-homologous end joining at telomere"/>
    <property type="evidence" value="ECO:0007669"/>
    <property type="project" value="TreeGrafter"/>
</dbReference>
<evidence type="ECO:0000256" key="7">
    <source>
        <dbReference type="SAM" id="SignalP"/>
    </source>
</evidence>
<evidence type="ECO:0000313" key="10">
    <source>
        <dbReference type="Proteomes" id="UP000235392"/>
    </source>
</evidence>
<evidence type="ECO:0000256" key="1">
    <source>
        <dbReference type="ARBA" id="ARBA00010467"/>
    </source>
</evidence>
<evidence type="ECO:0000256" key="6">
    <source>
        <dbReference type="SAM" id="MobiDB-lite"/>
    </source>
</evidence>
<feature type="compositionally biased region" description="Basic and acidic residues" evidence="6">
    <location>
        <begin position="212"/>
        <end position="227"/>
    </location>
</feature>
<keyword evidence="7" id="KW-0732">Signal</keyword>
<dbReference type="Proteomes" id="UP000235392">
    <property type="component" value="Unassembled WGS sequence"/>
</dbReference>
<dbReference type="GO" id="GO:0042162">
    <property type="term" value="F:telomeric DNA binding"/>
    <property type="evidence" value="ECO:0007669"/>
    <property type="project" value="TreeGrafter"/>
</dbReference>
<dbReference type="AlphaFoldDB" id="A0A2N5S3D1"/>
<dbReference type="PANTHER" id="PTHR16466">
    <property type="entry name" value="TELOMERE REPEAT-BINDING FACTOR 2-INTERACTING PROTEIN 1"/>
    <property type="match status" value="1"/>
</dbReference>
<comment type="subunit">
    <text evidence="5">Homodimer.</text>
</comment>
<reference evidence="9 10" key="1">
    <citation type="submission" date="2017-11" db="EMBL/GenBank/DDBJ databases">
        <title>De novo assembly and phasing of dikaryotic genomes from two isolates of Puccinia coronata f. sp. avenae, the causal agent of oat crown rust.</title>
        <authorList>
            <person name="Miller M.E."/>
            <person name="Zhang Y."/>
            <person name="Omidvar V."/>
            <person name="Sperschneider J."/>
            <person name="Schwessinger B."/>
            <person name="Raley C."/>
            <person name="Palmer J.M."/>
            <person name="Garnica D."/>
            <person name="Upadhyaya N."/>
            <person name="Rathjen J."/>
            <person name="Taylor J.M."/>
            <person name="Park R.F."/>
            <person name="Dodds P.N."/>
            <person name="Hirsch C.D."/>
            <person name="Kianian S.F."/>
            <person name="Figueroa M."/>
        </authorList>
    </citation>
    <scope>NUCLEOTIDE SEQUENCE [LARGE SCALE GENOMIC DNA]</scope>
    <source>
        <strain evidence="9">12SD80</strain>
    </source>
</reference>
<feature type="region of interest" description="Disordered" evidence="6">
    <location>
        <begin position="67"/>
        <end position="101"/>
    </location>
</feature>
<dbReference type="Pfam" id="PF08914">
    <property type="entry name" value="Myb_Rap1"/>
    <property type="match status" value="1"/>
</dbReference>
<comment type="caution">
    <text evidence="9">The sequence shown here is derived from an EMBL/GenBank/DDBJ whole genome shotgun (WGS) entry which is preliminary data.</text>
</comment>
<feature type="domain" description="TERF2-interacting telomeric protein 1 Myb" evidence="8">
    <location>
        <begin position="267"/>
        <end position="313"/>
    </location>
</feature>
<feature type="signal peptide" evidence="7">
    <location>
        <begin position="1"/>
        <end position="18"/>
    </location>
</feature>
<sequence length="423" mass="45484">MRSFVAVAIFVCLQAVNAVPLLGGGLAGLPLLGDSFTCGNTDAFIGIGLLNNINCIDSSGAGGAVVHSGGGPPPFIPGGGPPPRGGPFPPSGGGSYSTPSGPPAPPLPLLIRLVHPWVTATLPPPAPQPHPRPHLVRLAHPRATATRLPPAPLHSRRVQLAHRVAATHPNLVACWPNLLAAYLHLAARGLNLANPVGRRPNPANSVAPGLNLKDKDHSGDSHVRDPLGTRAPILSQRSPQHSKSRVTRSVPSSNLQVSMDIQLRTLFSKADQDQLAAFLATHSGKRSGNAVYQKLAQTHPKHTWKSWRDHYLSNSLLIYGLIRRKKRECLNATSPHHHSNHPRDLRPNEKELLKANWIHCELLAHGKSRLAVVALVLENLSWNEYLPALETWSQITATLLQLAHIRQADLVHPTGIHLADSSH</sequence>
<dbReference type="InterPro" id="IPR015010">
    <property type="entry name" value="TERF2IP_Myb"/>
</dbReference>
<dbReference type="GO" id="GO:0070187">
    <property type="term" value="C:shelterin complex"/>
    <property type="evidence" value="ECO:0007669"/>
    <property type="project" value="TreeGrafter"/>
</dbReference>
<name>A0A2N5S3D1_9BASI</name>
<dbReference type="EMBL" id="PGCI01001108">
    <property type="protein sequence ID" value="PLW07742.1"/>
    <property type="molecule type" value="Genomic_DNA"/>
</dbReference>
<protein>
    <recommendedName>
        <fullName evidence="5">DNA-binding protein RAP1</fullName>
    </recommendedName>
</protein>
<organism evidence="9 10">
    <name type="scientific">Puccinia coronata f. sp. avenae</name>
    <dbReference type="NCBI Taxonomy" id="200324"/>
    <lineage>
        <taxon>Eukaryota</taxon>
        <taxon>Fungi</taxon>
        <taxon>Dikarya</taxon>
        <taxon>Basidiomycota</taxon>
        <taxon>Pucciniomycotina</taxon>
        <taxon>Pucciniomycetes</taxon>
        <taxon>Pucciniales</taxon>
        <taxon>Pucciniaceae</taxon>
        <taxon>Puccinia</taxon>
    </lineage>
</organism>
<keyword evidence="3 5" id="KW-0779">Telomere</keyword>
<dbReference type="InterPro" id="IPR009057">
    <property type="entry name" value="Homeodomain-like_sf"/>
</dbReference>
<evidence type="ECO:0000256" key="3">
    <source>
        <dbReference type="ARBA" id="ARBA00022895"/>
    </source>
</evidence>
<accession>A0A2N5S3D1</accession>
<proteinExistence type="inferred from homology"/>
<feature type="compositionally biased region" description="Pro residues" evidence="6">
    <location>
        <begin position="71"/>
        <end position="90"/>
    </location>
</feature>
<feature type="chain" id="PRO_5014917881" description="DNA-binding protein RAP1" evidence="7">
    <location>
        <begin position="19"/>
        <end position="423"/>
    </location>
</feature>
<gene>
    <name evidence="9" type="ORF">PCASD_20951</name>
</gene>
<comment type="subcellular location">
    <subcellularLocation>
        <location evidence="5">Nucleus</location>
    </subcellularLocation>
    <subcellularLocation>
        <location evidence="5">Chromosome</location>
        <location evidence="5">Telomere</location>
    </subcellularLocation>
</comment>
<dbReference type="SUPFAM" id="SSF46689">
    <property type="entry name" value="Homeodomain-like"/>
    <property type="match status" value="1"/>
</dbReference>
<evidence type="ECO:0000259" key="8">
    <source>
        <dbReference type="Pfam" id="PF08914"/>
    </source>
</evidence>
<evidence type="ECO:0000256" key="4">
    <source>
        <dbReference type="ARBA" id="ARBA00023242"/>
    </source>
</evidence>
<evidence type="ECO:0000313" key="9">
    <source>
        <dbReference type="EMBL" id="PLW07742.1"/>
    </source>
</evidence>
<dbReference type="PANTHER" id="PTHR16466:SF6">
    <property type="entry name" value="TELOMERIC REPEAT-BINDING FACTOR 2-INTERACTING PROTEIN 1"/>
    <property type="match status" value="1"/>
</dbReference>
<evidence type="ECO:0000256" key="2">
    <source>
        <dbReference type="ARBA" id="ARBA00022454"/>
    </source>
</evidence>